<protein>
    <submittedName>
        <fullName evidence="2">ABC-2 type transport system permease protein</fullName>
    </submittedName>
</protein>
<comment type="caution">
    <text evidence="2">The sequence shown here is derived from an EMBL/GenBank/DDBJ whole genome shotgun (WGS) entry which is preliminary data.</text>
</comment>
<dbReference type="EMBL" id="JAUSUY010000001">
    <property type="protein sequence ID" value="MDT3424822.1"/>
    <property type="molecule type" value="Genomic_DNA"/>
</dbReference>
<evidence type="ECO:0000313" key="2">
    <source>
        <dbReference type="EMBL" id="MDT3424822.1"/>
    </source>
</evidence>
<evidence type="ECO:0000313" key="3">
    <source>
        <dbReference type="Proteomes" id="UP001248709"/>
    </source>
</evidence>
<name>A0ABU3H1Y1_9BACL</name>
<keyword evidence="1" id="KW-0472">Membrane</keyword>
<feature type="transmembrane region" description="Helical" evidence="1">
    <location>
        <begin position="189"/>
        <end position="210"/>
    </location>
</feature>
<organism evidence="2 3">
    <name type="scientific">Paenibacillus forsythiae</name>
    <dbReference type="NCBI Taxonomy" id="365616"/>
    <lineage>
        <taxon>Bacteria</taxon>
        <taxon>Bacillati</taxon>
        <taxon>Bacillota</taxon>
        <taxon>Bacilli</taxon>
        <taxon>Bacillales</taxon>
        <taxon>Paenibacillaceae</taxon>
        <taxon>Paenibacillus</taxon>
    </lineage>
</organism>
<feature type="transmembrane region" description="Helical" evidence="1">
    <location>
        <begin position="84"/>
        <end position="104"/>
    </location>
</feature>
<keyword evidence="1" id="KW-0812">Transmembrane</keyword>
<dbReference type="PANTHER" id="PTHR41309:SF2">
    <property type="entry name" value="MEMBRANE PROTEIN"/>
    <property type="match status" value="1"/>
</dbReference>
<proteinExistence type="predicted"/>
<dbReference type="Pfam" id="PF13346">
    <property type="entry name" value="ABC2_membrane_5"/>
    <property type="match status" value="1"/>
</dbReference>
<feature type="transmembrane region" description="Helical" evidence="1">
    <location>
        <begin position="12"/>
        <end position="32"/>
    </location>
</feature>
<keyword evidence="1" id="KW-1133">Transmembrane helix</keyword>
<gene>
    <name evidence="2" type="ORF">J2Z22_000334</name>
</gene>
<reference evidence="2 3" key="1">
    <citation type="submission" date="2023-07" db="EMBL/GenBank/DDBJ databases">
        <title>Genomic Encyclopedia of Type Strains, Phase IV (KMG-IV): sequencing the most valuable type-strain genomes for metagenomic binning, comparative biology and taxonomic classification.</title>
        <authorList>
            <person name="Goeker M."/>
        </authorList>
    </citation>
    <scope>NUCLEOTIDE SEQUENCE [LARGE SCALE GENOMIC DNA]</scope>
    <source>
        <strain evidence="2 3">T98</strain>
    </source>
</reference>
<accession>A0ABU3H1Y1</accession>
<dbReference type="Proteomes" id="UP001248709">
    <property type="component" value="Unassembled WGS sequence"/>
</dbReference>
<dbReference type="RefSeq" id="WP_025696378.1">
    <property type="nucleotide sequence ID" value="NZ_JAUSUY010000001.1"/>
</dbReference>
<feature type="transmembrane region" description="Helical" evidence="1">
    <location>
        <begin position="147"/>
        <end position="169"/>
    </location>
</feature>
<evidence type="ECO:0000256" key="1">
    <source>
        <dbReference type="SAM" id="Phobius"/>
    </source>
</evidence>
<dbReference type="InterPro" id="IPR025699">
    <property type="entry name" value="ABC2_memb-like"/>
</dbReference>
<feature type="transmembrane region" description="Helical" evidence="1">
    <location>
        <begin position="119"/>
        <end position="140"/>
    </location>
</feature>
<keyword evidence="3" id="KW-1185">Reference proteome</keyword>
<feature type="transmembrane region" description="Helical" evidence="1">
    <location>
        <begin position="38"/>
        <end position="58"/>
    </location>
</feature>
<dbReference type="PANTHER" id="PTHR41309">
    <property type="entry name" value="MEMBRANE PROTEIN-RELATED"/>
    <property type="match status" value="1"/>
</dbReference>
<sequence>MSHIVSLIRKDVLLSANYLLFIAAYLVFLSYTTMQNDLFSVSLFVTMPSILLLVNSCMQDVRNMNQRFALSLPVRRSQIVTAKYISIVPYLLFGIGCTVLSSLILNRLGHPLAIHWRDFGFTVLLVPASAAVYLPIYYWLGPKGQQIVNTAFFMIMFFGSMNLNELIKAQPWLGDFISNISRLSLREGVVAGLLYIAFILVSYIISLRILSTRDL</sequence>